<keyword evidence="2" id="KW-1185">Reference proteome</keyword>
<name>A0ABT3B5H1_9CYAN</name>
<sequence length="43" mass="4748">MLLALYNNSHTHKNRAIAQGLGKKQGKHLAETLSFGIGVWENT</sequence>
<accession>A0ABT3B5H1</accession>
<organism evidence="1 2">
    <name type="scientific">Plectonema radiosum NIES-515</name>
    <dbReference type="NCBI Taxonomy" id="2986073"/>
    <lineage>
        <taxon>Bacteria</taxon>
        <taxon>Bacillati</taxon>
        <taxon>Cyanobacteriota</taxon>
        <taxon>Cyanophyceae</taxon>
        <taxon>Oscillatoriophycideae</taxon>
        <taxon>Oscillatoriales</taxon>
        <taxon>Microcoleaceae</taxon>
        <taxon>Plectonema</taxon>
    </lineage>
</organism>
<dbReference type="EMBL" id="JAOWRF010000346">
    <property type="protein sequence ID" value="MCV3216620.1"/>
    <property type="molecule type" value="Genomic_DNA"/>
</dbReference>
<dbReference type="Proteomes" id="UP001526143">
    <property type="component" value="Unassembled WGS sequence"/>
</dbReference>
<gene>
    <name evidence="1" type="ORF">OGM63_24455</name>
</gene>
<comment type="caution">
    <text evidence="1">The sequence shown here is derived from an EMBL/GenBank/DDBJ whole genome shotgun (WGS) entry which is preliminary data.</text>
</comment>
<proteinExistence type="predicted"/>
<evidence type="ECO:0000313" key="1">
    <source>
        <dbReference type="EMBL" id="MCV3216620.1"/>
    </source>
</evidence>
<evidence type="ECO:0000313" key="2">
    <source>
        <dbReference type="Proteomes" id="UP001526143"/>
    </source>
</evidence>
<dbReference type="RefSeq" id="WP_263748276.1">
    <property type="nucleotide sequence ID" value="NZ_JAOWRF010000346.1"/>
</dbReference>
<reference evidence="1 2" key="1">
    <citation type="submission" date="2022-10" db="EMBL/GenBank/DDBJ databases">
        <title>Identification of biosynthetic pathway for the production of the potent trypsin inhibitor radiosumin.</title>
        <authorList>
            <person name="Fewer D.P."/>
            <person name="Delbaje E."/>
            <person name="Ouyang X."/>
            <person name="Agostino P.D."/>
            <person name="Wahlsten M."/>
            <person name="Jokela J."/>
            <person name="Permi P."/>
            <person name="Haapaniemi E."/>
            <person name="Koistinen H."/>
        </authorList>
    </citation>
    <scope>NUCLEOTIDE SEQUENCE [LARGE SCALE GENOMIC DNA]</scope>
    <source>
        <strain evidence="1 2">NIES-515</strain>
    </source>
</reference>
<protein>
    <submittedName>
        <fullName evidence="1">Uncharacterized protein</fullName>
    </submittedName>
</protein>